<dbReference type="PANTHER" id="PTHR47332:SF2">
    <property type="entry name" value="SET-6"/>
    <property type="match status" value="1"/>
</dbReference>
<evidence type="ECO:0000256" key="1">
    <source>
        <dbReference type="SAM" id="MobiDB-lite"/>
    </source>
</evidence>
<evidence type="ECO:0000313" key="2">
    <source>
        <dbReference type="EMBL" id="KAF2707969.1"/>
    </source>
</evidence>
<evidence type="ECO:0000313" key="3">
    <source>
        <dbReference type="Proteomes" id="UP000799428"/>
    </source>
</evidence>
<gene>
    <name evidence="2" type="ORF">K504DRAFT_468366</name>
</gene>
<sequence>MSFLASCRLDLSLPTTFLLISSIIYATTATLGTVSIDQLLLFPEHQEYGSSATRPTEKAKVPSLHTPWSRKPYCTSSTANSKKYCIYTSNATGANGLSLITTPKVATEAIQYLSEDPLSNFLTQEQAELLYYNAPPYKVVEQIDGKGKGVVATRLIKKFETFMVDQASVVMDLNMKDHMGKRENMHILREAVRRLKRPESVTGLSGRHGVVSVMEDDKGETHEDKSEEMKGGDASGKVEEDVMETNAFGTTVAGESFRGLFPLVAVSVQGEFITSKREEKGHLC</sequence>
<accession>A0A6G1K505</accession>
<dbReference type="AlphaFoldDB" id="A0A6G1K505"/>
<dbReference type="OrthoDB" id="438641at2759"/>
<organism evidence="2 3">
    <name type="scientific">Pleomassaria siparia CBS 279.74</name>
    <dbReference type="NCBI Taxonomy" id="1314801"/>
    <lineage>
        <taxon>Eukaryota</taxon>
        <taxon>Fungi</taxon>
        <taxon>Dikarya</taxon>
        <taxon>Ascomycota</taxon>
        <taxon>Pezizomycotina</taxon>
        <taxon>Dothideomycetes</taxon>
        <taxon>Pleosporomycetidae</taxon>
        <taxon>Pleosporales</taxon>
        <taxon>Pleomassariaceae</taxon>
        <taxon>Pleomassaria</taxon>
    </lineage>
</organism>
<feature type="region of interest" description="Disordered" evidence="1">
    <location>
        <begin position="215"/>
        <end position="237"/>
    </location>
</feature>
<keyword evidence="3" id="KW-1185">Reference proteome</keyword>
<proteinExistence type="predicted"/>
<dbReference type="Proteomes" id="UP000799428">
    <property type="component" value="Unassembled WGS sequence"/>
</dbReference>
<reference evidence="2" key="1">
    <citation type="journal article" date="2020" name="Stud. Mycol.">
        <title>101 Dothideomycetes genomes: a test case for predicting lifestyles and emergence of pathogens.</title>
        <authorList>
            <person name="Haridas S."/>
            <person name="Albert R."/>
            <person name="Binder M."/>
            <person name="Bloem J."/>
            <person name="Labutti K."/>
            <person name="Salamov A."/>
            <person name="Andreopoulos B."/>
            <person name="Baker S."/>
            <person name="Barry K."/>
            <person name="Bills G."/>
            <person name="Bluhm B."/>
            <person name="Cannon C."/>
            <person name="Castanera R."/>
            <person name="Culley D."/>
            <person name="Daum C."/>
            <person name="Ezra D."/>
            <person name="Gonzalez J."/>
            <person name="Henrissat B."/>
            <person name="Kuo A."/>
            <person name="Liang C."/>
            <person name="Lipzen A."/>
            <person name="Lutzoni F."/>
            <person name="Magnuson J."/>
            <person name="Mondo S."/>
            <person name="Nolan M."/>
            <person name="Ohm R."/>
            <person name="Pangilinan J."/>
            <person name="Park H.-J."/>
            <person name="Ramirez L."/>
            <person name="Alfaro M."/>
            <person name="Sun H."/>
            <person name="Tritt A."/>
            <person name="Yoshinaga Y."/>
            <person name="Zwiers L.-H."/>
            <person name="Turgeon B."/>
            <person name="Goodwin S."/>
            <person name="Spatafora J."/>
            <person name="Crous P."/>
            <person name="Grigoriev I."/>
        </authorList>
    </citation>
    <scope>NUCLEOTIDE SEQUENCE</scope>
    <source>
        <strain evidence="2">CBS 279.74</strain>
    </source>
</reference>
<protein>
    <submittedName>
        <fullName evidence="2">Uncharacterized protein</fullName>
    </submittedName>
</protein>
<dbReference type="PANTHER" id="PTHR47332">
    <property type="entry name" value="SET DOMAIN-CONTAINING PROTEIN 5"/>
    <property type="match status" value="1"/>
</dbReference>
<dbReference type="EMBL" id="MU005772">
    <property type="protein sequence ID" value="KAF2707969.1"/>
    <property type="molecule type" value="Genomic_DNA"/>
</dbReference>
<name>A0A6G1K505_9PLEO</name>
<dbReference type="InterPro" id="IPR053185">
    <property type="entry name" value="SET_domain_protein"/>
</dbReference>